<dbReference type="AlphaFoldDB" id="A0A183FSG5"/>
<organism evidence="2 3">
    <name type="scientific">Heligmosomoides polygyrus</name>
    <name type="common">Parasitic roundworm</name>
    <dbReference type="NCBI Taxonomy" id="6339"/>
    <lineage>
        <taxon>Eukaryota</taxon>
        <taxon>Metazoa</taxon>
        <taxon>Ecdysozoa</taxon>
        <taxon>Nematoda</taxon>
        <taxon>Chromadorea</taxon>
        <taxon>Rhabditida</taxon>
        <taxon>Rhabditina</taxon>
        <taxon>Rhabditomorpha</taxon>
        <taxon>Strongyloidea</taxon>
        <taxon>Heligmosomidae</taxon>
        <taxon>Heligmosomoides</taxon>
    </lineage>
</organism>
<dbReference type="Proteomes" id="UP000050761">
    <property type="component" value="Unassembled WGS sequence"/>
</dbReference>
<evidence type="ECO:0000313" key="2">
    <source>
        <dbReference type="Proteomes" id="UP000050761"/>
    </source>
</evidence>
<keyword evidence="2" id="KW-1185">Reference proteome</keyword>
<gene>
    <name evidence="1" type="ORF">HPBE_LOCUS10887</name>
</gene>
<sequence length="103" mass="11484">MQAKPQISRDSLIDSWISCCLMRRLSPLKFKSNCNAPDVQSTMQGVASQKVWRLGKSLGSSPTMEFSTEFACLPRSRSLKTFPLNRVVLAESPVAARSVLRPR</sequence>
<protein>
    <submittedName>
        <fullName evidence="1 3">Uncharacterized protein</fullName>
    </submittedName>
</protein>
<proteinExistence type="predicted"/>
<accession>A0A183FSG5</accession>
<name>A0A183FSG5_HELPZ</name>
<dbReference type="EMBL" id="UZAH01026911">
    <property type="protein sequence ID" value="VDO86675.1"/>
    <property type="molecule type" value="Genomic_DNA"/>
</dbReference>
<evidence type="ECO:0000313" key="3">
    <source>
        <dbReference type="WBParaSite" id="HPBE_0001088601-mRNA-1"/>
    </source>
</evidence>
<accession>A0A3P8CQ82</accession>
<reference evidence="3" key="2">
    <citation type="submission" date="2019-09" db="UniProtKB">
        <authorList>
            <consortium name="WormBaseParasite"/>
        </authorList>
    </citation>
    <scope>IDENTIFICATION</scope>
</reference>
<reference evidence="1 2" key="1">
    <citation type="submission" date="2018-11" db="EMBL/GenBank/DDBJ databases">
        <authorList>
            <consortium name="Pathogen Informatics"/>
        </authorList>
    </citation>
    <scope>NUCLEOTIDE SEQUENCE [LARGE SCALE GENOMIC DNA]</scope>
</reference>
<evidence type="ECO:0000313" key="1">
    <source>
        <dbReference type="EMBL" id="VDO86675.1"/>
    </source>
</evidence>
<dbReference type="WBParaSite" id="HPBE_0001088601-mRNA-1">
    <property type="protein sequence ID" value="HPBE_0001088601-mRNA-1"/>
    <property type="gene ID" value="HPBE_0001088601"/>
</dbReference>